<dbReference type="InterPro" id="IPR046341">
    <property type="entry name" value="SET_dom_sf"/>
</dbReference>
<feature type="domain" description="SET" evidence="2">
    <location>
        <begin position="140"/>
        <end position="283"/>
    </location>
</feature>
<dbReference type="Gene3D" id="2.170.270.10">
    <property type="entry name" value="SET domain"/>
    <property type="match status" value="1"/>
</dbReference>
<dbReference type="SUPFAM" id="SSF82199">
    <property type="entry name" value="SET domain"/>
    <property type="match status" value="1"/>
</dbReference>
<feature type="chain" id="PRO_5040244197" description="SET domain-containing protein" evidence="1">
    <location>
        <begin position="19"/>
        <end position="427"/>
    </location>
</feature>
<evidence type="ECO:0000313" key="3">
    <source>
        <dbReference type="EMBL" id="CAG8984139.1"/>
    </source>
</evidence>
<sequence length="427" mass="47085">MIHSIILSSLTLLASTEASQSILALLPSPDLCNTYEKNALLNTAHINAFLNSSSCYEASPKRPLAISKPTPPKTNNKWTTKPICQHNAENQEFCVYTNTHYANNRGISFFTTPSIATKVLSLPAFTNPSLLDSANDFANAPWEVRNIPGKGKGLFATRKLERGDLILANTPLGAYNTHAFTADPGLAPGLGYQYLRKTLEQLPEKSQESFLGAATHAEGDVVVERIKTNAYVGEIGGGGAFYDIINHDCRPNSMYYHSATTLTHSTHASRTIHPGEEITVSYINPLQFRKERHEALNRWWGFTCTCSLCSAPDAEHHHSDQNMEKIVQLQTELSDWTPTSPATPKLAEKLVKTYKDEGLHSVINIGHMFAAFTYNAVGNVAMAFEHAGKAVETSMGGTGSVNDDEVDMWALLQNPKGHWSYMKRVRF</sequence>
<feature type="non-terminal residue" evidence="3">
    <location>
        <position position="1"/>
    </location>
</feature>
<name>A0A9N9LZV4_9HELO</name>
<comment type="caution">
    <text evidence="3">The sequence shown here is derived from an EMBL/GenBank/DDBJ whole genome shotgun (WGS) entry which is preliminary data.</text>
</comment>
<dbReference type="EMBL" id="CAJVRM010000751">
    <property type="protein sequence ID" value="CAG8984139.1"/>
    <property type="molecule type" value="Genomic_DNA"/>
</dbReference>
<dbReference type="PANTHER" id="PTHR47332:SF6">
    <property type="entry name" value="SET DOMAIN-CONTAINING PROTEIN"/>
    <property type="match status" value="1"/>
</dbReference>
<feature type="signal peptide" evidence="1">
    <location>
        <begin position="1"/>
        <end position="18"/>
    </location>
</feature>
<organism evidence="3 4">
    <name type="scientific">Hymenoscyphus albidus</name>
    <dbReference type="NCBI Taxonomy" id="595503"/>
    <lineage>
        <taxon>Eukaryota</taxon>
        <taxon>Fungi</taxon>
        <taxon>Dikarya</taxon>
        <taxon>Ascomycota</taxon>
        <taxon>Pezizomycotina</taxon>
        <taxon>Leotiomycetes</taxon>
        <taxon>Helotiales</taxon>
        <taxon>Helotiaceae</taxon>
        <taxon>Hymenoscyphus</taxon>
    </lineage>
</organism>
<dbReference type="CDD" id="cd20071">
    <property type="entry name" value="SET_SMYD"/>
    <property type="match status" value="1"/>
</dbReference>
<dbReference type="AlphaFoldDB" id="A0A9N9LZV4"/>
<keyword evidence="4" id="KW-1185">Reference proteome</keyword>
<reference evidence="3" key="1">
    <citation type="submission" date="2021-07" db="EMBL/GenBank/DDBJ databases">
        <authorList>
            <person name="Durling M."/>
        </authorList>
    </citation>
    <scope>NUCLEOTIDE SEQUENCE</scope>
</reference>
<dbReference type="InterPro" id="IPR001214">
    <property type="entry name" value="SET_dom"/>
</dbReference>
<accession>A0A9N9LZV4</accession>
<dbReference type="InterPro" id="IPR053185">
    <property type="entry name" value="SET_domain_protein"/>
</dbReference>
<evidence type="ECO:0000313" key="4">
    <source>
        <dbReference type="Proteomes" id="UP000701801"/>
    </source>
</evidence>
<dbReference type="PANTHER" id="PTHR47332">
    <property type="entry name" value="SET DOMAIN-CONTAINING PROTEIN 5"/>
    <property type="match status" value="1"/>
</dbReference>
<dbReference type="PROSITE" id="PS50280">
    <property type="entry name" value="SET"/>
    <property type="match status" value="1"/>
</dbReference>
<keyword evidence="1" id="KW-0732">Signal</keyword>
<dbReference type="OrthoDB" id="265717at2759"/>
<dbReference type="Pfam" id="PF00856">
    <property type="entry name" value="SET"/>
    <property type="match status" value="1"/>
</dbReference>
<dbReference type="SMART" id="SM00317">
    <property type="entry name" value="SET"/>
    <property type="match status" value="1"/>
</dbReference>
<gene>
    <name evidence="3" type="ORF">HYALB_00006242</name>
</gene>
<dbReference type="Proteomes" id="UP000701801">
    <property type="component" value="Unassembled WGS sequence"/>
</dbReference>
<evidence type="ECO:0000259" key="2">
    <source>
        <dbReference type="PROSITE" id="PS50280"/>
    </source>
</evidence>
<proteinExistence type="predicted"/>
<protein>
    <recommendedName>
        <fullName evidence="2">SET domain-containing protein</fullName>
    </recommendedName>
</protein>
<evidence type="ECO:0000256" key="1">
    <source>
        <dbReference type="SAM" id="SignalP"/>
    </source>
</evidence>